<proteinExistence type="predicted"/>
<evidence type="ECO:0000313" key="1">
    <source>
        <dbReference type="EMBL" id="GAV05562.1"/>
    </source>
</evidence>
<dbReference type="AlphaFoldDB" id="A0A1D1VVS3"/>
<gene>
    <name evidence="1" type="primary">RvY_15668-1</name>
    <name evidence="1" type="synonym">RvY_15668.1</name>
    <name evidence="1" type="ORF">RvY_15668</name>
</gene>
<dbReference type="Proteomes" id="UP000186922">
    <property type="component" value="Unassembled WGS sequence"/>
</dbReference>
<protein>
    <submittedName>
        <fullName evidence="1">Uncharacterized protein</fullName>
    </submittedName>
</protein>
<evidence type="ECO:0000313" key="2">
    <source>
        <dbReference type="Proteomes" id="UP000186922"/>
    </source>
</evidence>
<comment type="caution">
    <text evidence="1">The sequence shown here is derived from an EMBL/GenBank/DDBJ whole genome shotgun (WGS) entry which is preliminary data.</text>
</comment>
<sequence length="138" mass="15061">MNVVDSSRRAGSAAEEAEKRKKAKYVHIGQQFSFYPVGLETFGPWGPSTELFETLKGTPRESILGDITPILENPEARSANYCLLDGVANSLPTKGRRMRLSVKLNMTAGVINDMHDMTLPMVIASNGKGILKINEPIG</sequence>
<name>A0A1D1VVS3_RAMVA</name>
<dbReference type="EMBL" id="BDGG01000012">
    <property type="protein sequence ID" value="GAV05562.1"/>
    <property type="molecule type" value="Genomic_DNA"/>
</dbReference>
<reference evidence="1 2" key="1">
    <citation type="journal article" date="2016" name="Nat. Commun.">
        <title>Extremotolerant tardigrade genome and improved radiotolerance of human cultured cells by tardigrade-unique protein.</title>
        <authorList>
            <person name="Hashimoto T."/>
            <person name="Horikawa D.D."/>
            <person name="Saito Y."/>
            <person name="Kuwahara H."/>
            <person name="Kozuka-Hata H."/>
            <person name="Shin-I T."/>
            <person name="Minakuchi Y."/>
            <person name="Ohishi K."/>
            <person name="Motoyama A."/>
            <person name="Aizu T."/>
            <person name="Enomoto A."/>
            <person name="Kondo K."/>
            <person name="Tanaka S."/>
            <person name="Hara Y."/>
            <person name="Koshikawa S."/>
            <person name="Sagara H."/>
            <person name="Miura T."/>
            <person name="Yokobori S."/>
            <person name="Miyagawa K."/>
            <person name="Suzuki Y."/>
            <person name="Kubo T."/>
            <person name="Oyama M."/>
            <person name="Kohara Y."/>
            <person name="Fujiyama A."/>
            <person name="Arakawa K."/>
            <person name="Katayama T."/>
            <person name="Toyoda A."/>
            <person name="Kunieda T."/>
        </authorList>
    </citation>
    <scope>NUCLEOTIDE SEQUENCE [LARGE SCALE GENOMIC DNA]</scope>
    <source>
        <strain evidence="1 2">YOKOZUNA-1</strain>
    </source>
</reference>
<organism evidence="1 2">
    <name type="scientific">Ramazzottius varieornatus</name>
    <name type="common">Water bear</name>
    <name type="synonym">Tardigrade</name>
    <dbReference type="NCBI Taxonomy" id="947166"/>
    <lineage>
        <taxon>Eukaryota</taxon>
        <taxon>Metazoa</taxon>
        <taxon>Ecdysozoa</taxon>
        <taxon>Tardigrada</taxon>
        <taxon>Eutardigrada</taxon>
        <taxon>Parachela</taxon>
        <taxon>Hypsibioidea</taxon>
        <taxon>Ramazzottiidae</taxon>
        <taxon>Ramazzottius</taxon>
    </lineage>
</organism>
<accession>A0A1D1VVS3</accession>
<keyword evidence="2" id="KW-1185">Reference proteome</keyword>